<dbReference type="InterPro" id="IPR025984">
    <property type="entry name" value="DCTPP"/>
</dbReference>
<keyword evidence="2" id="KW-0378">Hydrolase</keyword>
<accession>A0A6G4XXI0</accession>
<dbReference type="GO" id="GO:0047429">
    <property type="term" value="F:nucleoside triphosphate diphosphatase activity"/>
    <property type="evidence" value="ECO:0007669"/>
    <property type="project" value="InterPro"/>
</dbReference>
<proteinExistence type="predicted"/>
<keyword evidence="3" id="KW-1185">Reference proteome</keyword>
<dbReference type="CDD" id="cd11537">
    <property type="entry name" value="NTP-PPase_RS21-C6_like"/>
    <property type="match status" value="1"/>
</dbReference>
<reference evidence="2 3" key="1">
    <citation type="submission" date="2020-02" db="EMBL/GenBank/DDBJ databases">
        <title>Whole-genome analyses of novel actinobacteria.</title>
        <authorList>
            <person name="Sahin N."/>
            <person name="Tokatli A."/>
        </authorList>
    </citation>
    <scope>NUCLEOTIDE SEQUENCE [LARGE SCALE GENOMIC DNA]</scope>
    <source>
        <strain evidence="2 3">YC504</strain>
    </source>
</reference>
<dbReference type="EMBL" id="JAAKZW010000463">
    <property type="protein sequence ID" value="NGO81892.1"/>
    <property type="molecule type" value="Genomic_DNA"/>
</dbReference>
<dbReference type="Proteomes" id="UP000481109">
    <property type="component" value="Unassembled WGS sequence"/>
</dbReference>
<evidence type="ECO:0000256" key="1">
    <source>
        <dbReference type="SAM" id="MobiDB-lite"/>
    </source>
</evidence>
<evidence type="ECO:0000313" key="3">
    <source>
        <dbReference type="Proteomes" id="UP000481109"/>
    </source>
</evidence>
<organism evidence="2 3">
    <name type="scientific">Streptomyces mesophilus</name>
    <dbReference type="NCBI Taxonomy" id="1775132"/>
    <lineage>
        <taxon>Bacteria</taxon>
        <taxon>Bacillati</taxon>
        <taxon>Actinomycetota</taxon>
        <taxon>Actinomycetes</taxon>
        <taxon>Kitasatosporales</taxon>
        <taxon>Streptomycetaceae</taxon>
        <taxon>Streptomyces</taxon>
    </lineage>
</organism>
<protein>
    <submittedName>
        <fullName evidence="2">Nucleotide pyrophosphohydrolase</fullName>
    </submittedName>
</protein>
<dbReference type="InterPro" id="IPR052555">
    <property type="entry name" value="dCTP_Pyrophosphatase"/>
</dbReference>
<dbReference type="Gene3D" id="1.10.287.1080">
    <property type="entry name" value="MazG-like"/>
    <property type="match status" value="1"/>
</dbReference>
<dbReference type="SUPFAM" id="SSF101386">
    <property type="entry name" value="all-alpha NTP pyrophosphatases"/>
    <property type="match status" value="1"/>
</dbReference>
<comment type="caution">
    <text evidence="2">The sequence shown here is derived from an EMBL/GenBank/DDBJ whole genome shotgun (WGS) entry which is preliminary data.</text>
</comment>
<feature type="compositionally biased region" description="Low complexity" evidence="1">
    <location>
        <begin position="133"/>
        <end position="170"/>
    </location>
</feature>
<evidence type="ECO:0000313" key="2">
    <source>
        <dbReference type="EMBL" id="NGO81892.1"/>
    </source>
</evidence>
<dbReference type="Pfam" id="PF12643">
    <property type="entry name" value="MazG-like"/>
    <property type="match status" value="1"/>
</dbReference>
<dbReference type="AlphaFoldDB" id="A0A6G4XXI0"/>
<feature type="region of interest" description="Disordered" evidence="1">
    <location>
        <begin position="115"/>
        <end position="170"/>
    </location>
</feature>
<dbReference type="GO" id="GO:0009143">
    <property type="term" value="P:nucleoside triphosphate catabolic process"/>
    <property type="evidence" value="ECO:0007669"/>
    <property type="project" value="InterPro"/>
</dbReference>
<gene>
    <name evidence="2" type="ORF">G6045_40555</name>
</gene>
<dbReference type="PANTHER" id="PTHR46523:SF1">
    <property type="entry name" value="DCTP PYROPHOSPHATASE 1"/>
    <property type="match status" value="1"/>
</dbReference>
<name>A0A6G4XXI0_9ACTN</name>
<dbReference type="PANTHER" id="PTHR46523">
    <property type="entry name" value="DCTP PYROPHOSPHATASE 1"/>
    <property type="match status" value="1"/>
</dbReference>
<sequence length="170" mass="18318">MTEKEQNGTSSKSDLDVRELQRRLAAFAAARDWGPYHTPKNLTSALSVEAAELVEIFQWLTPEQSAHVMDDPDFAHRVRDEVADVLAYLLQFCEVLGVDALKALADKIDRNERRYPVGAKGPAVPGRIKSTPGNGRSSASGNGRSSTSGNGRSSTSGTDRSSTSDSHSAE</sequence>